<dbReference type="EMBL" id="WOCE01000005">
    <property type="protein sequence ID" value="KAE9613750.1"/>
    <property type="molecule type" value="Genomic_DNA"/>
</dbReference>
<organism evidence="1 2">
    <name type="scientific">Lupinus albus</name>
    <name type="common">White lupine</name>
    <name type="synonym">Lupinus termis</name>
    <dbReference type="NCBI Taxonomy" id="3870"/>
    <lineage>
        <taxon>Eukaryota</taxon>
        <taxon>Viridiplantae</taxon>
        <taxon>Streptophyta</taxon>
        <taxon>Embryophyta</taxon>
        <taxon>Tracheophyta</taxon>
        <taxon>Spermatophyta</taxon>
        <taxon>Magnoliopsida</taxon>
        <taxon>eudicotyledons</taxon>
        <taxon>Gunneridae</taxon>
        <taxon>Pentapetalae</taxon>
        <taxon>rosids</taxon>
        <taxon>fabids</taxon>
        <taxon>Fabales</taxon>
        <taxon>Fabaceae</taxon>
        <taxon>Papilionoideae</taxon>
        <taxon>50 kb inversion clade</taxon>
        <taxon>genistoids sensu lato</taxon>
        <taxon>core genistoids</taxon>
        <taxon>Genisteae</taxon>
        <taxon>Lupinus</taxon>
    </lineage>
</organism>
<comment type="caution">
    <text evidence="1">The sequence shown here is derived from an EMBL/GenBank/DDBJ whole genome shotgun (WGS) entry which is preliminary data.</text>
</comment>
<name>A0A6A4QII4_LUPAL</name>
<gene>
    <name evidence="1" type="ORF">Lalb_Chr05g0220721</name>
</gene>
<sequence>MCQRNQMKLINNFCVTSSKSEDEKLSSGNKESLEVSYTPPETITGMSGDPVVLPLHFQEVSTLLHCFKVRWFEGLLPQPAFCLRVDTDWLCWNNGV</sequence>
<evidence type="ECO:0000313" key="2">
    <source>
        <dbReference type="Proteomes" id="UP000447434"/>
    </source>
</evidence>
<accession>A0A6A4QII4</accession>
<keyword evidence="2" id="KW-1185">Reference proteome</keyword>
<protein>
    <submittedName>
        <fullName evidence="1">Uncharacterized protein</fullName>
    </submittedName>
</protein>
<evidence type="ECO:0000313" key="1">
    <source>
        <dbReference type="EMBL" id="KAE9613750.1"/>
    </source>
</evidence>
<reference evidence="2" key="1">
    <citation type="journal article" date="2020" name="Nat. Commun.">
        <title>Genome sequence of the cluster root forming white lupin.</title>
        <authorList>
            <person name="Hufnagel B."/>
            <person name="Marques A."/>
            <person name="Soriano A."/>
            <person name="Marques L."/>
            <person name="Divol F."/>
            <person name="Doumas P."/>
            <person name="Sallet E."/>
            <person name="Mancinotti D."/>
            <person name="Carrere S."/>
            <person name="Marande W."/>
            <person name="Arribat S."/>
            <person name="Keller J."/>
            <person name="Huneau C."/>
            <person name="Blein T."/>
            <person name="Aime D."/>
            <person name="Laguerre M."/>
            <person name="Taylor J."/>
            <person name="Schubert V."/>
            <person name="Nelson M."/>
            <person name="Geu-Flores F."/>
            <person name="Crespi M."/>
            <person name="Gallardo-Guerrero K."/>
            <person name="Delaux P.-M."/>
            <person name="Salse J."/>
            <person name="Berges H."/>
            <person name="Guyot R."/>
            <person name="Gouzy J."/>
            <person name="Peret B."/>
        </authorList>
    </citation>
    <scope>NUCLEOTIDE SEQUENCE [LARGE SCALE GENOMIC DNA]</scope>
    <source>
        <strain evidence="2">cv. Amiga</strain>
    </source>
</reference>
<dbReference type="Proteomes" id="UP000447434">
    <property type="component" value="Chromosome 5"/>
</dbReference>
<proteinExistence type="predicted"/>
<dbReference type="AlphaFoldDB" id="A0A6A4QII4"/>